<sequence>MTSAQQFASSPYDSVLFDLDGTMLDSAPGIIRSLSDTFRHFGWDVPPRSELMNYIGPPLIESFRVRLGLDEEAAWETLRVYRQDYRRDGAFDATVFPGVIDVLESLKQAGIPLAVATSKPETQAIRILDHFKLSSFFTVICGATEDETRSTKPDIVAHALSGLRNAGYASNRPVLIGDRVHDVEGAAANGIPSIIVDWGYGSPDEAVGAAATASSAEQLRTMLLG</sequence>
<dbReference type="AlphaFoldDB" id="A0A6J6E038"/>
<proteinExistence type="predicted"/>
<organism evidence="1">
    <name type="scientific">freshwater metagenome</name>
    <dbReference type="NCBI Taxonomy" id="449393"/>
    <lineage>
        <taxon>unclassified sequences</taxon>
        <taxon>metagenomes</taxon>
        <taxon>ecological metagenomes</taxon>
    </lineage>
</organism>
<dbReference type="InterPro" id="IPR036412">
    <property type="entry name" value="HAD-like_sf"/>
</dbReference>
<evidence type="ECO:0000313" key="1">
    <source>
        <dbReference type="EMBL" id="CAB4569820.1"/>
    </source>
</evidence>
<dbReference type="Pfam" id="PF13419">
    <property type="entry name" value="HAD_2"/>
    <property type="match status" value="1"/>
</dbReference>
<accession>A0A6J6E038</accession>
<dbReference type="GO" id="GO:0004713">
    <property type="term" value="F:protein tyrosine kinase activity"/>
    <property type="evidence" value="ECO:0007669"/>
    <property type="project" value="TreeGrafter"/>
</dbReference>
<dbReference type="Gene3D" id="1.10.150.240">
    <property type="entry name" value="Putative phosphatase, domain 2"/>
    <property type="match status" value="1"/>
</dbReference>
<dbReference type="InterPro" id="IPR050155">
    <property type="entry name" value="HAD-like_hydrolase_sf"/>
</dbReference>
<dbReference type="InterPro" id="IPR041492">
    <property type="entry name" value="HAD_2"/>
</dbReference>
<dbReference type="SUPFAM" id="SSF56784">
    <property type="entry name" value="HAD-like"/>
    <property type="match status" value="1"/>
</dbReference>
<dbReference type="GO" id="GO:0005829">
    <property type="term" value="C:cytosol"/>
    <property type="evidence" value="ECO:0007669"/>
    <property type="project" value="TreeGrafter"/>
</dbReference>
<gene>
    <name evidence="1" type="ORF">UFOPK1591_01232</name>
</gene>
<name>A0A6J6E038_9ZZZZ</name>
<dbReference type="EMBL" id="CAEZTD010000114">
    <property type="protein sequence ID" value="CAB4569820.1"/>
    <property type="molecule type" value="Genomic_DNA"/>
</dbReference>
<dbReference type="InterPro" id="IPR023198">
    <property type="entry name" value="PGP-like_dom2"/>
</dbReference>
<dbReference type="PANTHER" id="PTHR43434:SF20">
    <property type="entry name" value="5'-NUCLEOTIDASE"/>
    <property type="match status" value="1"/>
</dbReference>
<dbReference type="InterPro" id="IPR023214">
    <property type="entry name" value="HAD_sf"/>
</dbReference>
<dbReference type="PANTHER" id="PTHR43434">
    <property type="entry name" value="PHOSPHOGLYCOLATE PHOSPHATASE"/>
    <property type="match status" value="1"/>
</dbReference>
<dbReference type="Gene3D" id="3.40.50.1000">
    <property type="entry name" value="HAD superfamily/HAD-like"/>
    <property type="match status" value="1"/>
</dbReference>
<reference evidence="1" key="1">
    <citation type="submission" date="2020-05" db="EMBL/GenBank/DDBJ databases">
        <authorList>
            <person name="Chiriac C."/>
            <person name="Salcher M."/>
            <person name="Ghai R."/>
            <person name="Kavagutti S V."/>
        </authorList>
    </citation>
    <scope>NUCLEOTIDE SEQUENCE</scope>
</reference>
<protein>
    <submittedName>
        <fullName evidence="1">Unannotated protein</fullName>
    </submittedName>
</protein>